<dbReference type="InterPro" id="IPR036230">
    <property type="entry name" value="LeuA_allosteric_dom_sf"/>
</dbReference>
<evidence type="ECO:0000313" key="4">
    <source>
        <dbReference type="Proteomes" id="UP000703038"/>
    </source>
</evidence>
<reference evidence="3 4" key="1">
    <citation type="submission" date="2021-01" db="EMBL/GenBank/DDBJ databases">
        <title>Genomics of switchgrass bacterial isolates.</title>
        <authorList>
            <person name="Shade A."/>
        </authorList>
    </citation>
    <scope>NUCLEOTIDE SEQUENCE [LARGE SCALE GENOMIC DNA]</scope>
    <source>
        <strain evidence="3 4">PvP111</strain>
    </source>
</reference>
<dbReference type="SMART" id="SM00917">
    <property type="entry name" value="LeuA_dimer"/>
    <property type="match status" value="1"/>
</dbReference>
<proteinExistence type="predicted"/>
<gene>
    <name evidence="3" type="ORF">JOE42_003296</name>
</gene>
<dbReference type="EMBL" id="JAFBBK010000001">
    <property type="protein sequence ID" value="MBM7416563.1"/>
    <property type="molecule type" value="Genomic_DNA"/>
</dbReference>
<accession>A0ABS2KXA8</accession>
<evidence type="ECO:0000256" key="1">
    <source>
        <dbReference type="ARBA" id="ARBA00022679"/>
    </source>
</evidence>
<keyword evidence="1" id="KW-0808">Transferase</keyword>
<dbReference type="Gene3D" id="3.30.160.270">
    <property type="match status" value="1"/>
</dbReference>
<comment type="caution">
    <text evidence="3">The sequence shown here is derived from an EMBL/GenBank/DDBJ whole genome shotgun (WGS) entry which is preliminary data.</text>
</comment>
<dbReference type="Pfam" id="PF08502">
    <property type="entry name" value="LeuA_dimer"/>
    <property type="match status" value="1"/>
</dbReference>
<keyword evidence="4" id="KW-1185">Reference proteome</keyword>
<evidence type="ECO:0000259" key="2">
    <source>
        <dbReference type="SMART" id="SM00917"/>
    </source>
</evidence>
<organism evidence="3 4">
    <name type="scientific">Rhodococcoides corynebacterioides</name>
    <dbReference type="NCBI Taxonomy" id="53972"/>
    <lineage>
        <taxon>Bacteria</taxon>
        <taxon>Bacillati</taxon>
        <taxon>Actinomycetota</taxon>
        <taxon>Actinomycetes</taxon>
        <taxon>Mycobacteriales</taxon>
        <taxon>Nocardiaceae</taxon>
        <taxon>Rhodococcoides</taxon>
    </lineage>
</organism>
<feature type="domain" description="2-isopropylmalate synthase LeuA allosteric (dimerisation)" evidence="2">
    <location>
        <begin position="32"/>
        <end position="156"/>
    </location>
</feature>
<dbReference type="RefSeq" id="WP_204869343.1">
    <property type="nucleotide sequence ID" value="NZ_JAFBBK010000001.1"/>
</dbReference>
<protein>
    <recommendedName>
        <fullName evidence="2">2-isopropylmalate synthase LeuA allosteric (dimerisation) domain-containing protein</fullName>
    </recommendedName>
</protein>
<evidence type="ECO:0000313" key="3">
    <source>
        <dbReference type="EMBL" id="MBM7416563.1"/>
    </source>
</evidence>
<dbReference type="InterPro" id="IPR013709">
    <property type="entry name" value="2-isopropylmalate_synth_dimer"/>
</dbReference>
<dbReference type="Proteomes" id="UP000703038">
    <property type="component" value="Unassembled WGS sequence"/>
</dbReference>
<dbReference type="SUPFAM" id="SSF110921">
    <property type="entry name" value="2-isopropylmalate synthase LeuA, allosteric (dimerisation) domain"/>
    <property type="match status" value="1"/>
</dbReference>
<name>A0ABS2KXA8_9NOCA</name>
<sequence>MSTSAHSLTEHFSHSSAAIHASSALPHGLRAEADGMSFAEFVHTYSPTSGPIRLGSAECAPKGAGRFEFTATLAIGDTIRSSSIVCHGPAEAMTSMLYDAGVNLEILSFHQQITETGYVTYIRGQQDHRTAWAMGTGSDPTESTAKALVAAANRIQNR</sequence>